<evidence type="ECO:0000259" key="6">
    <source>
        <dbReference type="Pfam" id="PF00107"/>
    </source>
</evidence>
<dbReference type="Pfam" id="PF08240">
    <property type="entry name" value="ADH_N"/>
    <property type="match status" value="1"/>
</dbReference>
<dbReference type="InterPro" id="IPR002328">
    <property type="entry name" value="ADH_Zn_CS"/>
</dbReference>
<accession>A0A844Y4G7</accession>
<feature type="domain" description="Alcohol dehydrogenase-like N-terminal" evidence="7">
    <location>
        <begin position="25"/>
        <end position="153"/>
    </location>
</feature>
<dbReference type="PANTHER" id="PTHR42813:SF2">
    <property type="entry name" value="DEHYDROGENASE, ZINC-CONTAINING, PUTATIVE (AFU_ORTHOLOGUE AFUA_2G02810)-RELATED"/>
    <property type="match status" value="1"/>
</dbReference>
<feature type="domain" description="Alcohol dehydrogenase-like C-terminal" evidence="6">
    <location>
        <begin position="197"/>
        <end position="267"/>
    </location>
</feature>
<dbReference type="Proteomes" id="UP000430272">
    <property type="component" value="Unassembled WGS sequence"/>
</dbReference>
<keyword evidence="4" id="KW-0560">Oxidoreductase</keyword>
<gene>
    <name evidence="8" type="ORF">GRI47_00110</name>
</gene>
<keyword evidence="2 5" id="KW-0479">Metal-binding</keyword>
<protein>
    <submittedName>
        <fullName evidence="8">Alcohol dehydrogenase catalytic domain-containing protein</fullName>
    </submittedName>
</protein>
<evidence type="ECO:0000313" key="8">
    <source>
        <dbReference type="EMBL" id="MXO52409.1"/>
    </source>
</evidence>
<dbReference type="PANTHER" id="PTHR42813">
    <property type="entry name" value="ZINC-TYPE ALCOHOL DEHYDROGENASE-LIKE"/>
    <property type="match status" value="1"/>
</dbReference>
<organism evidence="8 9">
    <name type="scientific">Qipengyuania pelagi</name>
    <dbReference type="NCBI Taxonomy" id="994320"/>
    <lineage>
        <taxon>Bacteria</taxon>
        <taxon>Pseudomonadati</taxon>
        <taxon>Pseudomonadota</taxon>
        <taxon>Alphaproteobacteria</taxon>
        <taxon>Sphingomonadales</taxon>
        <taxon>Erythrobacteraceae</taxon>
        <taxon>Qipengyuania</taxon>
    </lineage>
</organism>
<dbReference type="EMBL" id="WTYD01000001">
    <property type="protein sequence ID" value="MXO52409.1"/>
    <property type="molecule type" value="Genomic_DNA"/>
</dbReference>
<reference evidence="8 9" key="1">
    <citation type="submission" date="2019-12" db="EMBL/GenBank/DDBJ databases">
        <title>Genomic-based taxomic classification of the family Erythrobacteraceae.</title>
        <authorList>
            <person name="Xu L."/>
        </authorList>
    </citation>
    <scope>NUCLEOTIDE SEQUENCE [LARGE SCALE GENOMIC DNA]</scope>
    <source>
        <strain evidence="8 9">JCM 17468</strain>
    </source>
</reference>
<evidence type="ECO:0000256" key="3">
    <source>
        <dbReference type="ARBA" id="ARBA00022833"/>
    </source>
</evidence>
<dbReference type="GO" id="GO:0008270">
    <property type="term" value="F:zinc ion binding"/>
    <property type="evidence" value="ECO:0007669"/>
    <property type="project" value="InterPro"/>
</dbReference>
<dbReference type="PROSITE" id="PS00059">
    <property type="entry name" value="ADH_ZINC"/>
    <property type="match status" value="1"/>
</dbReference>
<dbReference type="InterPro" id="IPR011032">
    <property type="entry name" value="GroES-like_sf"/>
</dbReference>
<evidence type="ECO:0000256" key="4">
    <source>
        <dbReference type="ARBA" id="ARBA00023002"/>
    </source>
</evidence>
<keyword evidence="9" id="KW-1185">Reference proteome</keyword>
<evidence type="ECO:0000259" key="7">
    <source>
        <dbReference type="Pfam" id="PF08240"/>
    </source>
</evidence>
<comment type="cofactor">
    <cofactor evidence="1 5">
        <name>Zn(2+)</name>
        <dbReference type="ChEBI" id="CHEBI:29105"/>
    </cofactor>
</comment>
<keyword evidence="3 5" id="KW-0862">Zinc</keyword>
<dbReference type="GO" id="GO:0016491">
    <property type="term" value="F:oxidoreductase activity"/>
    <property type="evidence" value="ECO:0007669"/>
    <property type="project" value="UniProtKB-KW"/>
</dbReference>
<dbReference type="Gene3D" id="3.40.50.720">
    <property type="entry name" value="NAD(P)-binding Rossmann-like Domain"/>
    <property type="match status" value="1"/>
</dbReference>
<evidence type="ECO:0000256" key="5">
    <source>
        <dbReference type="RuleBase" id="RU361277"/>
    </source>
</evidence>
<proteinExistence type="inferred from homology"/>
<dbReference type="SUPFAM" id="SSF50129">
    <property type="entry name" value="GroES-like"/>
    <property type="match status" value="1"/>
</dbReference>
<comment type="similarity">
    <text evidence="5">Belongs to the zinc-containing alcohol dehydrogenase family.</text>
</comment>
<dbReference type="Pfam" id="PF00107">
    <property type="entry name" value="ADH_zinc_N"/>
    <property type="match status" value="1"/>
</dbReference>
<comment type="caution">
    <text evidence="8">The sequence shown here is derived from an EMBL/GenBank/DDBJ whole genome shotgun (WGS) entry which is preliminary data.</text>
</comment>
<dbReference type="InterPro" id="IPR013154">
    <property type="entry name" value="ADH-like_N"/>
</dbReference>
<evidence type="ECO:0000256" key="1">
    <source>
        <dbReference type="ARBA" id="ARBA00001947"/>
    </source>
</evidence>
<dbReference type="OrthoDB" id="9773078at2"/>
<dbReference type="CDD" id="cd08283">
    <property type="entry name" value="FDH_like_1"/>
    <property type="match status" value="1"/>
</dbReference>
<dbReference type="SUPFAM" id="SSF51735">
    <property type="entry name" value="NAD(P)-binding Rossmann-fold domains"/>
    <property type="match status" value="1"/>
</dbReference>
<name>A0A844Y4G7_9SPHN</name>
<evidence type="ECO:0000256" key="2">
    <source>
        <dbReference type="ARBA" id="ARBA00022723"/>
    </source>
</evidence>
<evidence type="ECO:0000313" key="9">
    <source>
        <dbReference type="Proteomes" id="UP000430272"/>
    </source>
</evidence>
<dbReference type="InterPro" id="IPR036291">
    <property type="entry name" value="NAD(P)-bd_dom_sf"/>
</dbReference>
<dbReference type="InterPro" id="IPR013149">
    <property type="entry name" value="ADH-like_C"/>
</dbReference>
<dbReference type="Gene3D" id="3.90.180.10">
    <property type="entry name" value="Medium-chain alcohol dehydrogenases, catalytic domain"/>
    <property type="match status" value="1"/>
</dbReference>
<sequence length="393" mass="42780">MRALVWNGTNDIRCETVDDPRIEDPRDCILKVSSTAICGSDLHLMDGVVPKMKQGDILGHEFMGEVVEVGADVKRLKVGDRVVVPFTISCGECWFCQREMYSLCDTTNRTAENARAAMGHAPAGLFGYSHLTGGYSGGQAEYVRVPHADVGPIKLENDLPDDKVLFLSDIFPTGWMAAENAIGDEKGKTVAVWGAGPVGQFAVRSAWMMGAERVIVIDRVPERLELAASYGKAETIDYSQTDVKEALDEMTGGRGPDAGIDAVGAEAHGHGVLGDIKDKVELHTTGMSDQPFALQEMVMSVRKGGTLSVPGVYADKVTFPIGPFMNKGLTMKSGQTHMQRYLAPLLKRVEAGEIDLSEIITHRGDLKDGPDFYKTFRDKHDGCIKCVMKPEEL</sequence>
<dbReference type="AlphaFoldDB" id="A0A844Y4G7"/>
<dbReference type="RefSeq" id="WP_160659401.1">
    <property type="nucleotide sequence ID" value="NZ_BAABDV010000001.1"/>
</dbReference>